<reference evidence="1 2" key="1">
    <citation type="submission" date="2020-03" db="EMBL/GenBank/DDBJ databases">
        <title>Two novel Motilibacter sp.</title>
        <authorList>
            <person name="Liu S."/>
        </authorList>
    </citation>
    <scope>NUCLEOTIDE SEQUENCE [LARGE SCALE GENOMIC DNA]</scope>
    <source>
        <strain evidence="1 2">E257</strain>
    </source>
</reference>
<protein>
    <submittedName>
        <fullName evidence="1">Uncharacterized protein</fullName>
    </submittedName>
</protein>
<keyword evidence="2" id="KW-1185">Reference proteome</keyword>
<comment type="caution">
    <text evidence="1">The sequence shown here is derived from an EMBL/GenBank/DDBJ whole genome shotgun (WGS) entry which is preliminary data.</text>
</comment>
<organism evidence="1 2">
    <name type="scientific">Motilibacter deserti</name>
    <dbReference type="NCBI Taxonomy" id="2714956"/>
    <lineage>
        <taxon>Bacteria</taxon>
        <taxon>Bacillati</taxon>
        <taxon>Actinomycetota</taxon>
        <taxon>Actinomycetes</taxon>
        <taxon>Motilibacterales</taxon>
        <taxon>Motilibacteraceae</taxon>
        <taxon>Motilibacter</taxon>
    </lineage>
</organism>
<accession>A0ABX0GW05</accession>
<dbReference type="EMBL" id="JAANNP010000017">
    <property type="protein sequence ID" value="NHC15147.1"/>
    <property type="molecule type" value="Genomic_DNA"/>
</dbReference>
<name>A0ABX0GW05_9ACTN</name>
<dbReference type="Proteomes" id="UP000800981">
    <property type="component" value="Unassembled WGS sequence"/>
</dbReference>
<evidence type="ECO:0000313" key="2">
    <source>
        <dbReference type="Proteomes" id="UP000800981"/>
    </source>
</evidence>
<gene>
    <name evidence="1" type="ORF">G9H71_15270</name>
</gene>
<proteinExistence type="predicted"/>
<dbReference type="RefSeq" id="WP_166283345.1">
    <property type="nucleotide sequence ID" value="NZ_JAANNP010000017.1"/>
</dbReference>
<evidence type="ECO:0000313" key="1">
    <source>
        <dbReference type="EMBL" id="NHC15147.1"/>
    </source>
</evidence>
<sequence>MQTDTGRRERALLEALLERHGQAWPVTVLVAVSRAAAELPHHLAVAGEPAVDAEADLSDALGAINATRMRLARLASSRAAVSTATGCARAARLLGEAQRFLRDEPC</sequence>